<gene>
    <name evidence="1" type="ORF">GALMADRAFT_133062</name>
</gene>
<protein>
    <submittedName>
        <fullName evidence="1">Uncharacterized protein</fullName>
    </submittedName>
</protein>
<keyword evidence="2" id="KW-1185">Reference proteome</keyword>
<evidence type="ECO:0000313" key="2">
    <source>
        <dbReference type="Proteomes" id="UP000027222"/>
    </source>
</evidence>
<dbReference type="Gene3D" id="3.40.50.720">
    <property type="entry name" value="NAD(P)-binding Rossmann-like Domain"/>
    <property type="match status" value="1"/>
</dbReference>
<accession>A0A067TK85</accession>
<organism evidence="1 2">
    <name type="scientific">Galerina marginata (strain CBS 339.88)</name>
    <dbReference type="NCBI Taxonomy" id="685588"/>
    <lineage>
        <taxon>Eukaryota</taxon>
        <taxon>Fungi</taxon>
        <taxon>Dikarya</taxon>
        <taxon>Basidiomycota</taxon>
        <taxon>Agaricomycotina</taxon>
        <taxon>Agaricomycetes</taxon>
        <taxon>Agaricomycetidae</taxon>
        <taxon>Agaricales</taxon>
        <taxon>Agaricineae</taxon>
        <taxon>Strophariaceae</taxon>
        <taxon>Galerina</taxon>
    </lineage>
</organism>
<dbReference type="HOGENOM" id="CLU_2654656_0_0_1"/>
<dbReference type="AlphaFoldDB" id="A0A067TK85"/>
<evidence type="ECO:0000313" key="1">
    <source>
        <dbReference type="EMBL" id="KDR83635.1"/>
    </source>
</evidence>
<dbReference type="EMBL" id="KL142368">
    <property type="protein sequence ID" value="KDR83635.1"/>
    <property type="molecule type" value="Genomic_DNA"/>
</dbReference>
<dbReference type="Proteomes" id="UP000027222">
    <property type="component" value="Unassembled WGS sequence"/>
</dbReference>
<sequence length="76" mass="8392">MHEIWVPNVFKEENTEFVSWLYGQFLASHLANGTLQPNRPKAVPGGLVSVWEAIHMPQEKKVSGEKAVALGVHGPT</sequence>
<dbReference type="Gene3D" id="3.90.180.10">
    <property type="entry name" value="Medium-chain alcohol dehydrogenases, catalytic domain"/>
    <property type="match status" value="1"/>
</dbReference>
<reference evidence="2" key="1">
    <citation type="journal article" date="2014" name="Proc. Natl. Acad. Sci. U.S.A.">
        <title>Extensive sampling of basidiomycete genomes demonstrates inadequacy of the white-rot/brown-rot paradigm for wood decay fungi.</title>
        <authorList>
            <person name="Riley R."/>
            <person name="Salamov A.A."/>
            <person name="Brown D.W."/>
            <person name="Nagy L.G."/>
            <person name="Floudas D."/>
            <person name="Held B.W."/>
            <person name="Levasseur A."/>
            <person name="Lombard V."/>
            <person name="Morin E."/>
            <person name="Otillar R."/>
            <person name="Lindquist E.A."/>
            <person name="Sun H."/>
            <person name="LaButti K.M."/>
            <person name="Schmutz J."/>
            <person name="Jabbour D."/>
            <person name="Luo H."/>
            <person name="Baker S.E."/>
            <person name="Pisabarro A.G."/>
            <person name="Walton J.D."/>
            <person name="Blanchette R.A."/>
            <person name="Henrissat B."/>
            <person name="Martin F."/>
            <person name="Cullen D."/>
            <person name="Hibbett D.S."/>
            <person name="Grigoriev I.V."/>
        </authorList>
    </citation>
    <scope>NUCLEOTIDE SEQUENCE [LARGE SCALE GENOMIC DNA]</scope>
    <source>
        <strain evidence="2">CBS 339.88</strain>
    </source>
</reference>
<proteinExistence type="predicted"/>
<name>A0A067TK85_GALM3</name>